<dbReference type="InterPro" id="IPR001258">
    <property type="entry name" value="NHL_repeat"/>
</dbReference>
<dbReference type="Gene3D" id="2.120.10.30">
    <property type="entry name" value="TolB, C-terminal domain"/>
    <property type="match status" value="1"/>
</dbReference>
<feature type="signal peptide" evidence="5">
    <location>
        <begin position="1"/>
        <end position="24"/>
    </location>
</feature>
<dbReference type="RefSeq" id="WP_163493357.1">
    <property type="nucleotide sequence ID" value="NZ_CP048711.1"/>
</dbReference>
<organism evidence="6 7">
    <name type="scientific">Kineobactrum salinum</name>
    <dbReference type="NCBI Taxonomy" id="2708301"/>
    <lineage>
        <taxon>Bacteria</taxon>
        <taxon>Pseudomonadati</taxon>
        <taxon>Pseudomonadota</taxon>
        <taxon>Gammaproteobacteria</taxon>
        <taxon>Cellvibrionales</taxon>
        <taxon>Halieaceae</taxon>
        <taxon>Kineobactrum</taxon>
    </lineage>
</organism>
<gene>
    <name evidence="6" type="ORF">G3T16_00415</name>
</gene>
<evidence type="ECO:0008006" key="8">
    <source>
        <dbReference type="Google" id="ProtNLM"/>
    </source>
</evidence>
<proteinExistence type="predicted"/>
<dbReference type="GO" id="GO:0005576">
    <property type="term" value="C:extracellular region"/>
    <property type="evidence" value="ECO:0007669"/>
    <property type="project" value="TreeGrafter"/>
</dbReference>
<evidence type="ECO:0000256" key="5">
    <source>
        <dbReference type="SAM" id="SignalP"/>
    </source>
</evidence>
<dbReference type="AlphaFoldDB" id="A0A6C0TWF3"/>
<dbReference type="KEGG" id="kim:G3T16_00415"/>
<evidence type="ECO:0000256" key="4">
    <source>
        <dbReference type="PROSITE-ProRule" id="PRU00504"/>
    </source>
</evidence>
<evidence type="ECO:0000256" key="3">
    <source>
        <dbReference type="ARBA" id="ARBA00023180"/>
    </source>
</evidence>
<keyword evidence="7" id="KW-1185">Reference proteome</keyword>
<protein>
    <recommendedName>
        <fullName evidence="8">6-bladed beta-propeller</fullName>
    </recommendedName>
</protein>
<evidence type="ECO:0000256" key="1">
    <source>
        <dbReference type="ARBA" id="ARBA00022729"/>
    </source>
</evidence>
<evidence type="ECO:0000313" key="6">
    <source>
        <dbReference type="EMBL" id="QIB64106.1"/>
    </source>
</evidence>
<evidence type="ECO:0000313" key="7">
    <source>
        <dbReference type="Proteomes" id="UP000477680"/>
    </source>
</evidence>
<keyword evidence="3" id="KW-0325">Glycoprotein</keyword>
<sequence>MTISRYRAVLAGVCFVLLSSTGSAGGPKDTVSYAHDPSWPTVLDQFQWGVAEDKEATNSTSATGVGVDRQHGLVYVLVRTAPNVRVFREDGTFVRAWSPAKVVNVHMLHVDPDSNIWIADSGAHTVTKYTPEGKVLLTLGTFGEPGMDGKHFNAPTDIATTADGQTLFVSDGYGNNRVAKFDRSGSYLGMWGGAKPGTEPGEFILPHSITVVDQKVYVADRSGGRIQAFDLDGHFIDEWRDTIVPWGIAEYQQRLYVIGVPFKQDSAYPTTTALTQVTITDPYKAMLPPKGQIITVFDRAGGIVQTILLPQGQTFGEVDWVHGVDVGANGDIYLVDVMGNHIQKWNKTVFPENNVPVSTQ</sequence>
<dbReference type="PANTHER" id="PTHR10680:SF14">
    <property type="entry name" value="PEPTIDYL-GLYCINE ALPHA-AMIDATING MONOOXYGENASE"/>
    <property type="match status" value="1"/>
</dbReference>
<accession>A0A6C0TWF3</accession>
<keyword evidence="1 5" id="KW-0732">Signal</keyword>
<dbReference type="PANTHER" id="PTHR10680">
    <property type="entry name" value="PEPTIDYL-GLYCINE ALPHA-AMIDATING MONOOXYGENASE"/>
    <property type="match status" value="1"/>
</dbReference>
<dbReference type="EMBL" id="CP048711">
    <property type="protein sequence ID" value="QIB64106.1"/>
    <property type="molecule type" value="Genomic_DNA"/>
</dbReference>
<keyword evidence="2" id="KW-0677">Repeat</keyword>
<evidence type="ECO:0000256" key="2">
    <source>
        <dbReference type="ARBA" id="ARBA00022737"/>
    </source>
</evidence>
<reference evidence="6 7" key="1">
    <citation type="submission" date="2020-02" db="EMBL/GenBank/DDBJ databases">
        <title>Genome sequencing for Kineobactrum sp. M2.</title>
        <authorList>
            <person name="Park S.-J."/>
        </authorList>
    </citation>
    <scope>NUCLEOTIDE SEQUENCE [LARGE SCALE GENOMIC DNA]</scope>
    <source>
        <strain evidence="6 7">M2</strain>
    </source>
</reference>
<feature type="repeat" description="NHL" evidence="4">
    <location>
        <begin position="139"/>
        <end position="184"/>
    </location>
</feature>
<dbReference type="SUPFAM" id="SSF101898">
    <property type="entry name" value="NHL repeat"/>
    <property type="match status" value="1"/>
</dbReference>
<dbReference type="Proteomes" id="UP000477680">
    <property type="component" value="Chromosome"/>
</dbReference>
<dbReference type="InterPro" id="IPR011042">
    <property type="entry name" value="6-blade_b-propeller_TolB-like"/>
</dbReference>
<dbReference type="PROSITE" id="PS51125">
    <property type="entry name" value="NHL"/>
    <property type="match status" value="1"/>
</dbReference>
<dbReference type="Pfam" id="PF17170">
    <property type="entry name" value="DUF5128"/>
    <property type="match status" value="1"/>
</dbReference>
<name>A0A6C0TWF3_9GAMM</name>
<feature type="chain" id="PRO_5025606520" description="6-bladed beta-propeller" evidence="5">
    <location>
        <begin position="25"/>
        <end position="360"/>
    </location>
</feature>